<evidence type="ECO:0000256" key="1">
    <source>
        <dbReference type="SAM" id="MobiDB-lite"/>
    </source>
</evidence>
<keyword evidence="2" id="KW-0812">Transmembrane</keyword>
<sequence length="436" mass="46641">MSDTASVASSTTRRARTFSRTRVTRVTASPSPAPRQGRTSEREAGAPRTAAERSASRGSFLGRSRTPVGATGSTNARWRSGSPTLRGTSESGERPPRSSSSDSRASEATKYGKARRSLSRVPGLRRVLDGDEGSESGRAPSKDGGGKALEEARTEEKPRLPFVARLPRGIHTFFGYRRDCAKPLLPGVSLLHPTVEAWIWAWIGAAVPLGAIAALFSHAYPFAASVPDPTSWASPVIVGSFGASSILLFGAPASPLGQPWAFAGGQIVSALAGVCVTKLFALNSHYIIADPDSDGSLVWVSGGISTATALIAMFATNTVHPPGGATALLAATSTPIVQLGWHYLPVVMISSAIMVAWACFWMNLGRARYPHNWVPPETPARQHSVFGALDSWRRHRRERREKREQAEKGSRTTQDTPWTNESAPESAPEKPQRGTQ</sequence>
<feature type="compositionally biased region" description="Basic and acidic residues" evidence="1">
    <location>
        <begin position="140"/>
        <end position="156"/>
    </location>
</feature>
<name>A0A316ZEP9_9BASI</name>
<proteinExistence type="predicted"/>
<evidence type="ECO:0000256" key="2">
    <source>
        <dbReference type="SAM" id="Phobius"/>
    </source>
</evidence>
<dbReference type="InterPro" id="IPR058581">
    <property type="entry name" value="TM_HPP"/>
</dbReference>
<dbReference type="InterPro" id="IPR007065">
    <property type="entry name" value="HPP"/>
</dbReference>
<reference evidence="4 5" key="1">
    <citation type="journal article" date="2018" name="Mol. Biol. Evol.">
        <title>Broad Genomic Sampling Reveals a Smut Pathogenic Ancestry of the Fungal Clade Ustilaginomycotina.</title>
        <authorList>
            <person name="Kijpornyongpan T."/>
            <person name="Mondo S.J."/>
            <person name="Barry K."/>
            <person name="Sandor L."/>
            <person name="Lee J."/>
            <person name="Lipzen A."/>
            <person name="Pangilinan J."/>
            <person name="LaButti K."/>
            <person name="Hainaut M."/>
            <person name="Henrissat B."/>
            <person name="Grigoriev I.V."/>
            <person name="Spatafora J.W."/>
            <person name="Aime M.C."/>
        </authorList>
    </citation>
    <scope>NUCLEOTIDE SEQUENCE [LARGE SCALE GENOMIC DNA]</scope>
    <source>
        <strain evidence="4 5">MCA 4186</strain>
    </source>
</reference>
<dbReference type="GeneID" id="37269504"/>
<dbReference type="RefSeq" id="XP_025599793.1">
    <property type="nucleotide sequence ID" value="XM_025741960.1"/>
</dbReference>
<dbReference type="PANTHER" id="PTHR33741">
    <property type="entry name" value="TRANSMEMBRANE PROTEIN DDB_G0269096-RELATED"/>
    <property type="match status" value="1"/>
</dbReference>
<organism evidence="4 5">
    <name type="scientific">Tilletiopsis washingtonensis</name>
    <dbReference type="NCBI Taxonomy" id="58919"/>
    <lineage>
        <taxon>Eukaryota</taxon>
        <taxon>Fungi</taxon>
        <taxon>Dikarya</taxon>
        <taxon>Basidiomycota</taxon>
        <taxon>Ustilaginomycotina</taxon>
        <taxon>Exobasidiomycetes</taxon>
        <taxon>Entylomatales</taxon>
        <taxon>Entylomatales incertae sedis</taxon>
        <taxon>Tilletiopsis</taxon>
    </lineage>
</organism>
<evidence type="ECO:0000259" key="3">
    <source>
        <dbReference type="Pfam" id="PF04982"/>
    </source>
</evidence>
<feature type="region of interest" description="Disordered" evidence="1">
    <location>
        <begin position="395"/>
        <end position="436"/>
    </location>
</feature>
<feature type="compositionally biased region" description="Basic residues" evidence="1">
    <location>
        <begin position="13"/>
        <end position="23"/>
    </location>
</feature>
<feature type="compositionally biased region" description="Basic and acidic residues" evidence="1">
    <location>
        <begin position="427"/>
        <end position="436"/>
    </location>
</feature>
<evidence type="ECO:0000313" key="5">
    <source>
        <dbReference type="Proteomes" id="UP000245946"/>
    </source>
</evidence>
<feature type="domain" description="HPP transmembrane region" evidence="3">
    <location>
        <begin position="193"/>
        <end position="370"/>
    </location>
</feature>
<keyword evidence="5" id="KW-1185">Reference proteome</keyword>
<feature type="compositionally biased region" description="Low complexity" evidence="1">
    <location>
        <begin position="97"/>
        <end position="108"/>
    </location>
</feature>
<dbReference type="Pfam" id="PF04982">
    <property type="entry name" value="TM_HPP"/>
    <property type="match status" value="1"/>
</dbReference>
<feature type="compositionally biased region" description="Basic and acidic residues" evidence="1">
    <location>
        <begin position="38"/>
        <end position="55"/>
    </location>
</feature>
<evidence type="ECO:0000313" key="4">
    <source>
        <dbReference type="EMBL" id="PWN99514.1"/>
    </source>
</evidence>
<feature type="transmembrane region" description="Helical" evidence="2">
    <location>
        <begin position="343"/>
        <end position="364"/>
    </location>
</feature>
<dbReference type="EMBL" id="KZ819288">
    <property type="protein sequence ID" value="PWN99514.1"/>
    <property type="molecule type" value="Genomic_DNA"/>
</dbReference>
<feature type="transmembrane region" description="Helical" evidence="2">
    <location>
        <begin position="260"/>
        <end position="283"/>
    </location>
</feature>
<feature type="compositionally biased region" description="Polar residues" evidence="1">
    <location>
        <begin position="71"/>
        <end position="88"/>
    </location>
</feature>
<keyword evidence="2" id="KW-1133">Transmembrane helix</keyword>
<dbReference type="Proteomes" id="UP000245946">
    <property type="component" value="Unassembled WGS sequence"/>
</dbReference>
<feature type="transmembrane region" description="Helical" evidence="2">
    <location>
        <begin position="232"/>
        <end position="254"/>
    </location>
</feature>
<feature type="compositionally biased region" description="Basic and acidic residues" evidence="1">
    <location>
        <begin position="401"/>
        <end position="410"/>
    </location>
</feature>
<dbReference type="AlphaFoldDB" id="A0A316ZEP9"/>
<protein>
    <recommendedName>
        <fullName evidence="3">HPP transmembrane region domain-containing protein</fullName>
    </recommendedName>
</protein>
<accession>A0A316ZEP9</accession>
<feature type="region of interest" description="Disordered" evidence="1">
    <location>
        <begin position="1"/>
        <end position="156"/>
    </location>
</feature>
<dbReference type="PANTHER" id="PTHR33741:SF5">
    <property type="entry name" value="TRANSMEMBRANE PROTEIN DDB_G0269096-RELATED"/>
    <property type="match status" value="1"/>
</dbReference>
<feature type="compositionally biased region" description="Low complexity" evidence="1">
    <location>
        <begin position="1"/>
        <end position="12"/>
    </location>
</feature>
<feature type="transmembrane region" description="Helical" evidence="2">
    <location>
        <begin position="197"/>
        <end position="220"/>
    </location>
</feature>
<feature type="transmembrane region" description="Helical" evidence="2">
    <location>
        <begin position="295"/>
        <end position="315"/>
    </location>
</feature>
<feature type="compositionally biased region" description="Polar residues" evidence="1">
    <location>
        <begin position="411"/>
        <end position="423"/>
    </location>
</feature>
<dbReference type="OrthoDB" id="2016548at2759"/>
<gene>
    <name evidence="4" type="ORF">FA09DRAFT_328895</name>
</gene>
<dbReference type="STRING" id="58919.A0A316ZEP9"/>
<keyword evidence="2" id="KW-0472">Membrane</keyword>